<sequence length="82" mass="9399">MPDTRTLEPVLVTVEEAAAMLSAKPWRVRQYIKLPPDHPKHLPSVWLGPRRLRIPVEAIRQWPLRASGMIDQRPADKEGRTA</sequence>
<reference evidence="1" key="1">
    <citation type="submission" date="2017-11" db="EMBL/GenBank/DDBJ databases">
        <title>Three new genomes from thermophilic consortium.</title>
        <authorList>
            <person name="Quaggio R."/>
            <person name="Amgarten D."/>
            <person name="Setubal J.C."/>
        </authorList>
    </citation>
    <scope>NUCLEOTIDE SEQUENCE</scope>
    <source>
        <strain evidence="1">ZCTH01-B2</strain>
    </source>
</reference>
<dbReference type="EMBL" id="PIUK01000612">
    <property type="protein sequence ID" value="MBY6278580.1"/>
    <property type="molecule type" value="Genomic_DNA"/>
</dbReference>
<protein>
    <recommendedName>
        <fullName evidence="3">Helix-turn-helix domain-containing protein</fullName>
    </recommendedName>
</protein>
<comment type="caution">
    <text evidence="1">The sequence shown here is derived from an EMBL/GenBank/DDBJ whole genome shotgun (WGS) entry which is preliminary data.</text>
</comment>
<dbReference type="AlphaFoldDB" id="A0A953I6J3"/>
<evidence type="ECO:0008006" key="3">
    <source>
        <dbReference type="Google" id="ProtNLM"/>
    </source>
</evidence>
<evidence type="ECO:0000313" key="2">
    <source>
        <dbReference type="Proteomes" id="UP000732377"/>
    </source>
</evidence>
<organism evidence="1 2">
    <name type="scientific">Symbiobacterium thermophilum</name>
    <dbReference type="NCBI Taxonomy" id="2734"/>
    <lineage>
        <taxon>Bacteria</taxon>
        <taxon>Bacillati</taxon>
        <taxon>Bacillota</taxon>
        <taxon>Clostridia</taxon>
        <taxon>Eubacteriales</taxon>
        <taxon>Symbiobacteriaceae</taxon>
        <taxon>Symbiobacterium</taxon>
    </lineage>
</organism>
<gene>
    <name evidence="1" type="ORF">CWE10_21065</name>
</gene>
<accession>A0A953I6J3</accession>
<dbReference type="Proteomes" id="UP000732377">
    <property type="component" value="Unassembled WGS sequence"/>
</dbReference>
<proteinExistence type="predicted"/>
<dbReference type="RefSeq" id="WP_273382230.1">
    <property type="nucleotide sequence ID" value="NZ_PIUK01000612.1"/>
</dbReference>
<evidence type="ECO:0000313" key="1">
    <source>
        <dbReference type="EMBL" id="MBY6278580.1"/>
    </source>
</evidence>
<name>A0A953I6J3_SYMTR</name>